<name>A0A1Q8YKW2_9BURK</name>
<organism evidence="2 3">
    <name type="scientific">Rhodoferax antarcticus ANT.BR</name>
    <dbReference type="NCBI Taxonomy" id="1111071"/>
    <lineage>
        <taxon>Bacteria</taxon>
        <taxon>Pseudomonadati</taxon>
        <taxon>Pseudomonadota</taxon>
        <taxon>Betaproteobacteria</taxon>
        <taxon>Burkholderiales</taxon>
        <taxon>Comamonadaceae</taxon>
        <taxon>Rhodoferax</taxon>
    </lineage>
</organism>
<dbReference type="SUPFAM" id="SSF50341">
    <property type="entry name" value="CheW-like"/>
    <property type="match status" value="1"/>
</dbReference>
<dbReference type="EMBL" id="MSYM01000001">
    <property type="protein sequence ID" value="OLP08540.1"/>
    <property type="molecule type" value="Genomic_DNA"/>
</dbReference>
<dbReference type="STRING" id="81479.RA876_14815"/>
<dbReference type="Pfam" id="PF01584">
    <property type="entry name" value="CheW"/>
    <property type="match status" value="1"/>
</dbReference>
<evidence type="ECO:0000259" key="1">
    <source>
        <dbReference type="PROSITE" id="PS50851"/>
    </source>
</evidence>
<dbReference type="RefSeq" id="WP_075584814.1">
    <property type="nucleotide sequence ID" value="NZ_MSYM01000001.1"/>
</dbReference>
<dbReference type="InterPro" id="IPR002545">
    <property type="entry name" value="CheW-lke_dom"/>
</dbReference>
<dbReference type="Proteomes" id="UP000185911">
    <property type="component" value="Unassembled WGS sequence"/>
</dbReference>
<keyword evidence="3" id="KW-1185">Reference proteome</keyword>
<sequence length="176" mass="19194">MTKKQALRDLQARLADRLQSAQEQAVSVAWLAVTMVGGRYLLPLSQSGEIFPVPSISRVPYTQPWFCGVANLRGGLFGVVDLAVLLDPQTMAARSEQAWAQARLVTLNAQAGVNSALVVDALMGLRRPESFTGNLSAPPDAPPWLTQRFLDSEDRQWQEIDLYALSQTPAFLSIGA</sequence>
<gene>
    <name evidence="2" type="ORF">BLL52_0147</name>
</gene>
<feature type="domain" description="CheW-like" evidence="1">
    <location>
        <begin position="27"/>
        <end position="171"/>
    </location>
</feature>
<dbReference type="PROSITE" id="PS50851">
    <property type="entry name" value="CHEW"/>
    <property type="match status" value="1"/>
</dbReference>
<reference evidence="2 3" key="1">
    <citation type="submission" date="2017-01" db="EMBL/GenBank/DDBJ databases">
        <title>Genome sequence of Rhodoferax antarcticus ANT.BR, a psychrophilic purple nonsulfur bacterium from an Antarctic microbial mat.</title>
        <authorList>
            <person name="Baker J."/>
            <person name="Riester C."/>
            <person name="Skinner B."/>
            <person name="Newell A."/>
            <person name="Swingley W."/>
            <person name="Madigan M."/>
            <person name="Jung D."/>
            <person name="Asao M."/>
            <person name="Chen M."/>
            <person name="Loughlin P."/>
            <person name="Pan H."/>
            <person name="Lin S."/>
            <person name="Li N."/>
            <person name="Shaw J."/>
            <person name="Prado M."/>
            <person name="Sherman C."/>
            <person name="Li X."/>
            <person name="Tang J."/>
            <person name="Blankenship R."/>
            <person name="Zhao T."/>
            <person name="Touchman J."/>
            <person name="Sattley M."/>
        </authorList>
    </citation>
    <scope>NUCLEOTIDE SEQUENCE [LARGE SCALE GENOMIC DNA]</scope>
    <source>
        <strain evidence="2 3">ANT.BR</strain>
    </source>
</reference>
<accession>A0A1Q8YKW2</accession>
<evidence type="ECO:0000313" key="3">
    <source>
        <dbReference type="Proteomes" id="UP000185911"/>
    </source>
</evidence>
<proteinExistence type="predicted"/>
<dbReference type="Gene3D" id="2.40.50.180">
    <property type="entry name" value="CheA-289, Domain 4"/>
    <property type="match status" value="1"/>
</dbReference>
<dbReference type="GO" id="GO:0006935">
    <property type="term" value="P:chemotaxis"/>
    <property type="evidence" value="ECO:0007669"/>
    <property type="project" value="InterPro"/>
</dbReference>
<dbReference type="AlphaFoldDB" id="A0A1Q8YKW2"/>
<dbReference type="InterPro" id="IPR036061">
    <property type="entry name" value="CheW-like_dom_sf"/>
</dbReference>
<comment type="caution">
    <text evidence="2">The sequence shown here is derived from an EMBL/GenBank/DDBJ whole genome shotgun (WGS) entry which is preliminary data.</text>
</comment>
<evidence type="ECO:0000313" key="2">
    <source>
        <dbReference type="EMBL" id="OLP08540.1"/>
    </source>
</evidence>
<dbReference type="GO" id="GO:0007165">
    <property type="term" value="P:signal transduction"/>
    <property type="evidence" value="ECO:0007669"/>
    <property type="project" value="InterPro"/>
</dbReference>
<protein>
    <submittedName>
        <fullName evidence="2">Putative cheW protein</fullName>
    </submittedName>
</protein>